<keyword evidence="3" id="KW-1185">Reference proteome</keyword>
<sequence>MLNDDDVDNNRQQPNHNHNNEQMSSFVDYGTNYKVVKQIKGKNLLIDPSLENDPERDNIIAQVLEMLSKYN</sequence>
<protein>
    <submittedName>
        <fullName evidence="2">Uncharacterized protein</fullName>
    </submittedName>
</protein>
<dbReference type="OrthoDB" id="6516828at2759"/>
<comment type="caution">
    <text evidence="2">The sequence shown here is derived from an EMBL/GenBank/DDBJ whole genome shotgun (WGS) entry which is preliminary data.</text>
</comment>
<proteinExistence type="predicted"/>
<evidence type="ECO:0000313" key="3">
    <source>
        <dbReference type="Proteomes" id="UP000194236"/>
    </source>
</evidence>
<dbReference type="EMBL" id="MUJZ01070938">
    <property type="protein sequence ID" value="OTF69363.1"/>
    <property type="molecule type" value="Genomic_DNA"/>
</dbReference>
<accession>A0A1Y3AP37</accession>
<organism evidence="2 3">
    <name type="scientific">Euroglyphus maynei</name>
    <name type="common">Mayne's house dust mite</name>
    <dbReference type="NCBI Taxonomy" id="6958"/>
    <lineage>
        <taxon>Eukaryota</taxon>
        <taxon>Metazoa</taxon>
        <taxon>Ecdysozoa</taxon>
        <taxon>Arthropoda</taxon>
        <taxon>Chelicerata</taxon>
        <taxon>Arachnida</taxon>
        <taxon>Acari</taxon>
        <taxon>Acariformes</taxon>
        <taxon>Sarcoptiformes</taxon>
        <taxon>Astigmata</taxon>
        <taxon>Psoroptidia</taxon>
        <taxon>Analgoidea</taxon>
        <taxon>Pyroglyphidae</taxon>
        <taxon>Pyroglyphinae</taxon>
        <taxon>Euroglyphus</taxon>
    </lineage>
</organism>
<gene>
    <name evidence="2" type="ORF">BLA29_012761</name>
</gene>
<evidence type="ECO:0000256" key="1">
    <source>
        <dbReference type="SAM" id="MobiDB-lite"/>
    </source>
</evidence>
<reference evidence="2 3" key="1">
    <citation type="submission" date="2017-03" db="EMBL/GenBank/DDBJ databases">
        <title>Genome Survey of Euroglyphus maynei.</title>
        <authorList>
            <person name="Arlian L.G."/>
            <person name="Morgan M.S."/>
            <person name="Rider S.D."/>
        </authorList>
    </citation>
    <scope>NUCLEOTIDE SEQUENCE [LARGE SCALE GENOMIC DNA]</scope>
    <source>
        <strain evidence="2">Arlian Lab</strain>
        <tissue evidence="2">Whole body</tissue>
    </source>
</reference>
<evidence type="ECO:0000313" key="2">
    <source>
        <dbReference type="EMBL" id="OTF69363.1"/>
    </source>
</evidence>
<dbReference type="AlphaFoldDB" id="A0A1Y3AP37"/>
<dbReference type="Proteomes" id="UP000194236">
    <property type="component" value="Unassembled WGS sequence"/>
</dbReference>
<feature type="region of interest" description="Disordered" evidence="1">
    <location>
        <begin position="1"/>
        <end position="25"/>
    </location>
</feature>
<name>A0A1Y3AP37_EURMA</name>